<dbReference type="AlphaFoldDB" id="A0A4Q0T5Z7"/>
<organism evidence="1 2">
    <name type="scientific">Granulicella sibirica</name>
    <dbReference type="NCBI Taxonomy" id="2479048"/>
    <lineage>
        <taxon>Bacteria</taxon>
        <taxon>Pseudomonadati</taxon>
        <taxon>Acidobacteriota</taxon>
        <taxon>Terriglobia</taxon>
        <taxon>Terriglobales</taxon>
        <taxon>Acidobacteriaceae</taxon>
        <taxon>Granulicella</taxon>
    </lineage>
</organism>
<gene>
    <name evidence="1" type="ORF">GRAN_0356</name>
</gene>
<sequence length="106" mass="11056">MWIRVTLVAGSRNAIRDASSEALATCVELLLPIAGVPPASGPMNPSHLDSFDPGPPDLLAGRAIHYRHSAPASGNQKRITAELWDVAAGMLDNGRGRGGRGGAYVI</sequence>
<name>A0A4Q0T5Z7_9BACT</name>
<dbReference type="Proteomes" id="UP000289437">
    <property type="component" value="Unassembled WGS sequence"/>
</dbReference>
<dbReference type="EMBL" id="RDSM01000001">
    <property type="protein sequence ID" value="RXH57046.1"/>
    <property type="molecule type" value="Genomic_DNA"/>
</dbReference>
<comment type="caution">
    <text evidence="1">The sequence shown here is derived from an EMBL/GenBank/DDBJ whole genome shotgun (WGS) entry which is preliminary data.</text>
</comment>
<proteinExistence type="predicted"/>
<accession>A0A4Q0T5Z7</accession>
<evidence type="ECO:0000313" key="2">
    <source>
        <dbReference type="Proteomes" id="UP000289437"/>
    </source>
</evidence>
<reference evidence="2" key="2">
    <citation type="submission" date="2019-02" db="EMBL/GenBank/DDBJ databases">
        <title>Granulicella sibirica sp. nov., a psychrotolerant acidobacterium isolated from an organic soil layer in forested tundra, West Siberia.</title>
        <authorList>
            <person name="Oshkin I.Y."/>
            <person name="Kulichevskaya I.S."/>
            <person name="Rijpstra W.I.C."/>
            <person name="Sinninghe Damste J.S."/>
            <person name="Rakitin A.L."/>
            <person name="Ravin N.V."/>
            <person name="Dedysh S.N."/>
        </authorList>
    </citation>
    <scope>NUCLEOTIDE SEQUENCE [LARGE SCALE GENOMIC DNA]</scope>
    <source>
        <strain evidence="2">AF10</strain>
    </source>
</reference>
<reference evidence="1 2" key="1">
    <citation type="submission" date="2018-11" db="EMBL/GenBank/DDBJ databases">
        <authorList>
            <person name="Mardanov A.V."/>
            <person name="Ravin N.V."/>
            <person name="Dedysh S.N."/>
        </authorList>
    </citation>
    <scope>NUCLEOTIDE SEQUENCE [LARGE SCALE GENOMIC DNA]</scope>
    <source>
        <strain evidence="1 2">AF10</strain>
    </source>
</reference>
<evidence type="ECO:0000313" key="1">
    <source>
        <dbReference type="EMBL" id="RXH57046.1"/>
    </source>
</evidence>
<protein>
    <submittedName>
        <fullName evidence="1">Uncharacterized protein</fullName>
    </submittedName>
</protein>
<keyword evidence="2" id="KW-1185">Reference proteome</keyword>